<proteinExistence type="predicted"/>
<dbReference type="STRING" id="235985.SAMN05414137_11513"/>
<accession>A0A1H7U1T2</accession>
<dbReference type="GO" id="GO:0003700">
    <property type="term" value="F:DNA-binding transcription factor activity"/>
    <property type="evidence" value="ECO:0007669"/>
    <property type="project" value="InterPro"/>
</dbReference>
<keyword evidence="3" id="KW-0804">Transcription</keyword>
<gene>
    <name evidence="5" type="ORF">SAMN05414137_11513</name>
</gene>
<dbReference type="GO" id="GO:0003677">
    <property type="term" value="F:DNA binding"/>
    <property type="evidence" value="ECO:0007669"/>
    <property type="project" value="UniProtKB-KW"/>
</dbReference>
<name>A0A1H7U1T2_STRJI</name>
<dbReference type="AlphaFoldDB" id="A0A1H7U1T2"/>
<dbReference type="Gene3D" id="1.10.10.10">
    <property type="entry name" value="Winged helix-like DNA-binding domain superfamily/Winged helix DNA-binding domain"/>
    <property type="match status" value="2"/>
</dbReference>
<keyword evidence="1" id="KW-0805">Transcription regulation</keyword>
<dbReference type="InterPro" id="IPR036388">
    <property type="entry name" value="WH-like_DNA-bd_sf"/>
</dbReference>
<dbReference type="SMART" id="SM00347">
    <property type="entry name" value="HTH_MARR"/>
    <property type="match status" value="2"/>
</dbReference>
<dbReference type="RefSeq" id="WP_082015451.1">
    <property type="nucleotide sequence ID" value="NZ_BBPN01000037.1"/>
</dbReference>
<dbReference type="PROSITE" id="PS01117">
    <property type="entry name" value="HTH_MARR_1"/>
    <property type="match status" value="1"/>
</dbReference>
<evidence type="ECO:0000256" key="3">
    <source>
        <dbReference type="ARBA" id="ARBA00023163"/>
    </source>
</evidence>
<dbReference type="PANTHER" id="PTHR33164">
    <property type="entry name" value="TRANSCRIPTIONAL REGULATOR, MARR FAMILY"/>
    <property type="match status" value="1"/>
</dbReference>
<evidence type="ECO:0000259" key="4">
    <source>
        <dbReference type="PROSITE" id="PS50995"/>
    </source>
</evidence>
<dbReference type="InterPro" id="IPR036390">
    <property type="entry name" value="WH_DNA-bd_sf"/>
</dbReference>
<evidence type="ECO:0000313" key="6">
    <source>
        <dbReference type="Proteomes" id="UP000183015"/>
    </source>
</evidence>
<evidence type="ECO:0000256" key="1">
    <source>
        <dbReference type="ARBA" id="ARBA00023015"/>
    </source>
</evidence>
<evidence type="ECO:0000256" key="2">
    <source>
        <dbReference type="ARBA" id="ARBA00023125"/>
    </source>
</evidence>
<dbReference type="PANTHER" id="PTHR33164:SF95">
    <property type="entry name" value="TRANSCRIPTIONAL REGULATOR"/>
    <property type="match status" value="1"/>
</dbReference>
<dbReference type="InterPro" id="IPR000835">
    <property type="entry name" value="HTH_MarR-typ"/>
</dbReference>
<dbReference type="PROSITE" id="PS50995">
    <property type="entry name" value="HTH_MARR_2"/>
    <property type="match status" value="2"/>
</dbReference>
<keyword evidence="2 5" id="KW-0238">DNA-binding</keyword>
<dbReference type="SUPFAM" id="SSF46785">
    <property type="entry name" value="Winged helix' DNA-binding domain"/>
    <property type="match status" value="2"/>
</dbReference>
<dbReference type="InterPro" id="IPR023187">
    <property type="entry name" value="Tscrpt_reg_MarR-type_CS"/>
</dbReference>
<keyword evidence="6" id="KW-1185">Reference proteome</keyword>
<reference evidence="6" key="1">
    <citation type="submission" date="2016-10" db="EMBL/GenBank/DDBJ databases">
        <authorList>
            <person name="Varghese N."/>
        </authorList>
    </citation>
    <scope>NUCLEOTIDE SEQUENCE [LARGE SCALE GENOMIC DNA]</scope>
    <source>
        <strain evidence="6">DSM 45096 / BCRC 16803 / CGMCC 4.1857 / CIP 109030 / JCM 12277 / KCTC 19219 / NBRC 100920 / 33214</strain>
    </source>
</reference>
<dbReference type="OrthoDB" id="4549026at2"/>
<feature type="domain" description="HTH marR-type" evidence="4">
    <location>
        <begin position="165"/>
        <end position="300"/>
    </location>
</feature>
<dbReference type="EMBL" id="FOAZ01000015">
    <property type="protein sequence ID" value="SEL90648.1"/>
    <property type="molecule type" value="Genomic_DNA"/>
</dbReference>
<feature type="domain" description="HTH marR-type" evidence="4">
    <location>
        <begin position="15"/>
        <end position="147"/>
    </location>
</feature>
<dbReference type="InterPro" id="IPR039422">
    <property type="entry name" value="MarR/SlyA-like"/>
</dbReference>
<organism evidence="5 6">
    <name type="scientific">Streptacidiphilus jiangxiensis</name>
    <dbReference type="NCBI Taxonomy" id="235985"/>
    <lineage>
        <taxon>Bacteria</taxon>
        <taxon>Bacillati</taxon>
        <taxon>Actinomycetota</taxon>
        <taxon>Actinomycetes</taxon>
        <taxon>Kitasatosporales</taxon>
        <taxon>Streptomycetaceae</taxon>
        <taxon>Streptacidiphilus</taxon>
    </lineage>
</organism>
<dbReference type="eggNOG" id="COG1846">
    <property type="taxonomic scope" value="Bacteria"/>
</dbReference>
<sequence length="301" mass="33288">MVLGDIDMTGTPIRLSQSPGQLIRIAQQVHTRLWTEHVGAELTAPQYAALIALALEPGADQRTVGERASLDKATMAEMVGRLVRRGLVLRRRDPADGRRKLLTLSPHGEQVMQEASNGVAVVQRELLVPLTEAERSELMMALARMARMENLALETMVDARPLLDAPRVIGYLIRVAQQVHTRLWTELVSSELTAPQHAVLDALSVEPDIDQRTVGERTSLDKATMAELISRLVRRGLVLRRRDPADGRRNLLALAPGGARLLEEVNPGVAEVQARLLEPLDEIERERTLTLLALAARLLVR</sequence>
<dbReference type="Proteomes" id="UP000183015">
    <property type="component" value="Unassembled WGS sequence"/>
</dbReference>
<evidence type="ECO:0000313" key="5">
    <source>
        <dbReference type="EMBL" id="SEL90648.1"/>
    </source>
</evidence>
<protein>
    <submittedName>
        <fullName evidence="5">DNA-binding transcriptional regulator, MarR family</fullName>
    </submittedName>
</protein>
<dbReference type="GO" id="GO:0006950">
    <property type="term" value="P:response to stress"/>
    <property type="evidence" value="ECO:0007669"/>
    <property type="project" value="TreeGrafter"/>
</dbReference>
<dbReference type="Pfam" id="PF12802">
    <property type="entry name" value="MarR_2"/>
    <property type="match status" value="2"/>
</dbReference>